<feature type="domain" description="7,8-dihydro-6-hydroxymethylpterin-pyrophosphokinase" evidence="13">
    <location>
        <begin position="87"/>
        <end position="98"/>
    </location>
</feature>
<comment type="caution">
    <text evidence="14">The sequence shown here is derived from an EMBL/GenBank/DDBJ whole genome shotgun (WGS) entry which is preliminary data.</text>
</comment>
<proteinExistence type="inferred from homology"/>
<organism evidence="14 15">
    <name type="scientific">Chitinophaga nivalis</name>
    <dbReference type="NCBI Taxonomy" id="2991709"/>
    <lineage>
        <taxon>Bacteria</taxon>
        <taxon>Pseudomonadati</taxon>
        <taxon>Bacteroidota</taxon>
        <taxon>Chitinophagia</taxon>
        <taxon>Chitinophagales</taxon>
        <taxon>Chitinophagaceae</taxon>
        <taxon>Chitinophaga</taxon>
    </lineage>
</organism>
<dbReference type="PANTHER" id="PTHR43071:SF1">
    <property type="entry name" value="2-AMINO-4-HYDROXY-6-HYDROXYMETHYLDIHYDROPTERIDINE PYROPHOSPHOKINASE"/>
    <property type="match status" value="1"/>
</dbReference>
<dbReference type="Gene3D" id="3.30.70.560">
    <property type="entry name" value="7,8-Dihydro-6-hydroxymethylpterin-pyrophosphokinase HPPK"/>
    <property type="match status" value="1"/>
</dbReference>
<name>A0ABT3IQF7_9BACT</name>
<reference evidence="14 15" key="1">
    <citation type="submission" date="2022-10" db="EMBL/GenBank/DDBJ databases">
        <title>Chitinophaga nivalis PC15 sp. nov., isolated from Pyeongchang county, South Korea.</title>
        <authorList>
            <person name="Trinh H.N."/>
        </authorList>
    </citation>
    <scope>NUCLEOTIDE SEQUENCE [LARGE SCALE GENOMIC DNA]</scope>
    <source>
        <strain evidence="14 15">PC14</strain>
    </source>
</reference>
<dbReference type="InterPro" id="IPR000550">
    <property type="entry name" value="Hppk"/>
</dbReference>
<evidence type="ECO:0000256" key="9">
    <source>
        <dbReference type="ARBA" id="ARBA00022909"/>
    </source>
</evidence>
<evidence type="ECO:0000313" key="14">
    <source>
        <dbReference type="EMBL" id="MCW3486217.1"/>
    </source>
</evidence>
<dbReference type="SUPFAM" id="SSF55083">
    <property type="entry name" value="6-hydroxymethyl-7,8-dihydropterin pyrophosphokinase, HPPK"/>
    <property type="match status" value="1"/>
</dbReference>
<gene>
    <name evidence="14" type="primary">folK</name>
    <name evidence="14" type="ORF">OL497_20105</name>
</gene>
<evidence type="ECO:0000256" key="12">
    <source>
        <dbReference type="ARBA" id="ARBA00033413"/>
    </source>
</evidence>
<dbReference type="CDD" id="cd00483">
    <property type="entry name" value="HPPK"/>
    <property type="match status" value="1"/>
</dbReference>
<evidence type="ECO:0000256" key="6">
    <source>
        <dbReference type="ARBA" id="ARBA00022741"/>
    </source>
</evidence>
<dbReference type="EC" id="2.7.6.3" evidence="3"/>
<comment type="pathway">
    <text evidence="1">Cofactor biosynthesis; tetrahydrofolate biosynthesis; 2-amino-4-hydroxy-6-hydroxymethyl-7,8-dihydropteridine diphosphate from 7,8-dihydroneopterin triphosphate: step 4/4.</text>
</comment>
<keyword evidence="6" id="KW-0547">Nucleotide-binding</keyword>
<dbReference type="GO" id="GO:0003848">
    <property type="term" value="F:2-amino-4-hydroxy-6-hydroxymethyldihydropteridine diphosphokinase activity"/>
    <property type="evidence" value="ECO:0007669"/>
    <property type="project" value="UniProtKB-EC"/>
</dbReference>
<evidence type="ECO:0000256" key="8">
    <source>
        <dbReference type="ARBA" id="ARBA00022840"/>
    </source>
</evidence>
<comment type="function">
    <text evidence="10">Catalyzes the transfer of pyrophosphate from adenosine triphosphate (ATP) to 6-hydroxymethyl-7,8-dihydropterin, an enzymatic step in folate biosynthesis pathway.</text>
</comment>
<dbReference type="PANTHER" id="PTHR43071">
    <property type="entry name" value="2-AMINO-4-HYDROXY-6-HYDROXYMETHYLDIHYDROPTERIDINE PYROPHOSPHOKINASE"/>
    <property type="match status" value="1"/>
</dbReference>
<dbReference type="PROSITE" id="PS00794">
    <property type="entry name" value="HPPK"/>
    <property type="match status" value="1"/>
</dbReference>
<keyword evidence="5 14" id="KW-0808">Transferase</keyword>
<keyword evidence="15" id="KW-1185">Reference proteome</keyword>
<evidence type="ECO:0000256" key="5">
    <source>
        <dbReference type="ARBA" id="ARBA00022679"/>
    </source>
</evidence>
<evidence type="ECO:0000256" key="3">
    <source>
        <dbReference type="ARBA" id="ARBA00013253"/>
    </source>
</evidence>
<dbReference type="NCBIfam" id="TIGR01498">
    <property type="entry name" value="folK"/>
    <property type="match status" value="1"/>
</dbReference>
<dbReference type="Pfam" id="PF01288">
    <property type="entry name" value="HPPK"/>
    <property type="match status" value="1"/>
</dbReference>
<evidence type="ECO:0000256" key="2">
    <source>
        <dbReference type="ARBA" id="ARBA00005810"/>
    </source>
</evidence>
<sequence>MNTAILLIGGNLGDRTANLQQAVAALAETAGEIIKVSALYQTAPWGVVDQPDYLNQGVVLHTQMDALTLLHTLLETERKIGRTRQEKWGSRIIDIDMIFFNDEVISLPALKIPHPRMHLRQFVLVPLAEIIPDYMHPVLHKTVSELQRSCQDLLPAERL</sequence>
<comment type="similarity">
    <text evidence="2">Belongs to the HPPK family.</text>
</comment>
<evidence type="ECO:0000256" key="4">
    <source>
        <dbReference type="ARBA" id="ARBA00016218"/>
    </source>
</evidence>
<keyword evidence="8" id="KW-0067">ATP-binding</keyword>
<dbReference type="RefSeq" id="WP_264733033.1">
    <property type="nucleotide sequence ID" value="NZ_JAPDNR010000001.1"/>
</dbReference>
<dbReference type="EMBL" id="JAPDNS010000002">
    <property type="protein sequence ID" value="MCW3486217.1"/>
    <property type="molecule type" value="Genomic_DNA"/>
</dbReference>
<dbReference type="Proteomes" id="UP001207742">
    <property type="component" value="Unassembled WGS sequence"/>
</dbReference>
<keyword evidence="9" id="KW-0289">Folate biosynthesis</keyword>
<protein>
    <recommendedName>
        <fullName evidence="4">2-amino-4-hydroxy-6-hydroxymethyldihydropteridine pyrophosphokinase</fullName>
        <ecNumber evidence="3">2.7.6.3</ecNumber>
    </recommendedName>
    <alternativeName>
        <fullName evidence="11">6-hydroxymethyl-7,8-dihydropterin pyrophosphokinase</fullName>
    </alternativeName>
    <alternativeName>
        <fullName evidence="12">7,8-dihydro-6-hydroxymethylpterin-pyrophosphokinase</fullName>
    </alternativeName>
</protein>
<evidence type="ECO:0000259" key="13">
    <source>
        <dbReference type="PROSITE" id="PS00794"/>
    </source>
</evidence>
<accession>A0ABT3IQF7</accession>
<evidence type="ECO:0000256" key="7">
    <source>
        <dbReference type="ARBA" id="ARBA00022777"/>
    </source>
</evidence>
<evidence type="ECO:0000256" key="10">
    <source>
        <dbReference type="ARBA" id="ARBA00029409"/>
    </source>
</evidence>
<evidence type="ECO:0000256" key="11">
    <source>
        <dbReference type="ARBA" id="ARBA00029766"/>
    </source>
</evidence>
<keyword evidence="7" id="KW-0418">Kinase</keyword>
<evidence type="ECO:0000256" key="1">
    <source>
        <dbReference type="ARBA" id="ARBA00005051"/>
    </source>
</evidence>
<evidence type="ECO:0000313" key="15">
    <source>
        <dbReference type="Proteomes" id="UP001207742"/>
    </source>
</evidence>
<dbReference type="InterPro" id="IPR035907">
    <property type="entry name" value="Hppk_sf"/>
</dbReference>